<keyword evidence="3" id="KW-0597">Phosphoprotein</keyword>
<keyword evidence="6" id="KW-0547">Nucleotide-binding</keyword>
<gene>
    <name evidence="11" type="ORF">MTR67_021414</name>
</gene>
<reference evidence="11" key="1">
    <citation type="submission" date="2023-08" db="EMBL/GenBank/DDBJ databases">
        <title>A de novo genome assembly of Solanum verrucosum Schlechtendal, a Mexican diploid species geographically isolated from the other diploid A-genome species in potato relatives.</title>
        <authorList>
            <person name="Hosaka K."/>
        </authorList>
    </citation>
    <scope>NUCLEOTIDE SEQUENCE</scope>
    <source>
        <tissue evidence="11">Young leaves</tissue>
    </source>
</reference>
<dbReference type="GO" id="GO:0016020">
    <property type="term" value="C:membrane"/>
    <property type="evidence" value="ECO:0007669"/>
    <property type="project" value="UniProtKB-SubCell"/>
</dbReference>
<protein>
    <recommendedName>
        <fullName evidence="2">non-specific serine/threonine protein kinase</fullName>
        <ecNumber evidence="2">2.7.11.1</ecNumber>
    </recommendedName>
</protein>
<evidence type="ECO:0000256" key="10">
    <source>
        <dbReference type="ARBA" id="ARBA00023136"/>
    </source>
</evidence>
<evidence type="ECO:0000256" key="1">
    <source>
        <dbReference type="ARBA" id="ARBA00004167"/>
    </source>
</evidence>
<dbReference type="PANTHER" id="PTHR47984:SF14">
    <property type="entry name" value="OS01G0323000 PROTEIN"/>
    <property type="match status" value="1"/>
</dbReference>
<evidence type="ECO:0000256" key="8">
    <source>
        <dbReference type="ARBA" id="ARBA00022840"/>
    </source>
</evidence>
<accession>A0AAF0TQC8</accession>
<evidence type="ECO:0000256" key="4">
    <source>
        <dbReference type="ARBA" id="ARBA00022679"/>
    </source>
</evidence>
<proteinExistence type="predicted"/>
<dbReference type="InterPro" id="IPR011009">
    <property type="entry name" value="Kinase-like_dom_sf"/>
</dbReference>
<evidence type="ECO:0000256" key="9">
    <source>
        <dbReference type="ARBA" id="ARBA00022989"/>
    </source>
</evidence>
<evidence type="ECO:0000313" key="12">
    <source>
        <dbReference type="Proteomes" id="UP001234989"/>
    </source>
</evidence>
<evidence type="ECO:0000256" key="5">
    <source>
        <dbReference type="ARBA" id="ARBA00022692"/>
    </source>
</evidence>
<keyword evidence="7" id="KW-0418">Kinase</keyword>
<keyword evidence="5" id="KW-0812">Transmembrane</keyword>
<organism evidence="11 12">
    <name type="scientific">Solanum verrucosum</name>
    <dbReference type="NCBI Taxonomy" id="315347"/>
    <lineage>
        <taxon>Eukaryota</taxon>
        <taxon>Viridiplantae</taxon>
        <taxon>Streptophyta</taxon>
        <taxon>Embryophyta</taxon>
        <taxon>Tracheophyta</taxon>
        <taxon>Spermatophyta</taxon>
        <taxon>Magnoliopsida</taxon>
        <taxon>eudicotyledons</taxon>
        <taxon>Gunneridae</taxon>
        <taxon>Pentapetalae</taxon>
        <taxon>asterids</taxon>
        <taxon>lamiids</taxon>
        <taxon>Solanales</taxon>
        <taxon>Solanaceae</taxon>
        <taxon>Solanoideae</taxon>
        <taxon>Solaneae</taxon>
        <taxon>Solanum</taxon>
    </lineage>
</organism>
<dbReference type="Proteomes" id="UP001234989">
    <property type="component" value="Chromosome 5"/>
</dbReference>
<comment type="subcellular location">
    <subcellularLocation>
        <location evidence="1">Membrane</location>
        <topology evidence="1">Single-pass membrane protein</topology>
    </subcellularLocation>
</comment>
<keyword evidence="8" id="KW-0067">ATP-binding</keyword>
<dbReference type="SUPFAM" id="SSF56112">
    <property type="entry name" value="Protein kinase-like (PK-like)"/>
    <property type="match status" value="1"/>
</dbReference>
<keyword evidence="4" id="KW-0808">Transferase</keyword>
<evidence type="ECO:0000256" key="7">
    <source>
        <dbReference type="ARBA" id="ARBA00022777"/>
    </source>
</evidence>
<evidence type="ECO:0000313" key="11">
    <source>
        <dbReference type="EMBL" id="WMV28029.1"/>
    </source>
</evidence>
<dbReference type="AlphaFoldDB" id="A0AAF0TQC8"/>
<name>A0AAF0TQC8_SOLVR</name>
<keyword evidence="10" id="KW-0472">Membrane</keyword>
<evidence type="ECO:0000256" key="6">
    <source>
        <dbReference type="ARBA" id="ARBA00022741"/>
    </source>
</evidence>
<sequence length="41" mass="4860">MLVYEYVNNGNLEQWLHGAMRHHIHLTWKARMKVLLGTAKV</sequence>
<dbReference type="GO" id="GO:0005524">
    <property type="term" value="F:ATP binding"/>
    <property type="evidence" value="ECO:0007669"/>
    <property type="project" value="UniProtKB-KW"/>
</dbReference>
<keyword evidence="12" id="KW-1185">Reference proteome</keyword>
<dbReference type="Gene3D" id="1.10.510.10">
    <property type="entry name" value="Transferase(Phosphotransferase) domain 1"/>
    <property type="match status" value="1"/>
</dbReference>
<evidence type="ECO:0000256" key="3">
    <source>
        <dbReference type="ARBA" id="ARBA00022553"/>
    </source>
</evidence>
<evidence type="ECO:0000256" key="2">
    <source>
        <dbReference type="ARBA" id="ARBA00012513"/>
    </source>
</evidence>
<keyword evidence="9" id="KW-1133">Transmembrane helix</keyword>
<dbReference type="PANTHER" id="PTHR47984">
    <property type="entry name" value="OS01G0323000 PROTEIN"/>
    <property type="match status" value="1"/>
</dbReference>
<dbReference type="GO" id="GO:0004674">
    <property type="term" value="F:protein serine/threonine kinase activity"/>
    <property type="evidence" value="ECO:0007669"/>
    <property type="project" value="UniProtKB-EC"/>
</dbReference>
<dbReference type="EC" id="2.7.11.1" evidence="2"/>
<dbReference type="EMBL" id="CP133616">
    <property type="protein sequence ID" value="WMV28029.1"/>
    <property type="molecule type" value="Genomic_DNA"/>
</dbReference>
<dbReference type="InterPro" id="IPR052232">
    <property type="entry name" value="RLK_Ser/Thr-Kinase"/>
</dbReference>